<dbReference type="GO" id="GO:0005886">
    <property type="term" value="C:plasma membrane"/>
    <property type="evidence" value="ECO:0007669"/>
    <property type="project" value="UniProtKB-SubCell"/>
</dbReference>
<evidence type="ECO:0000259" key="14">
    <source>
        <dbReference type="PROSITE" id="PS51202"/>
    </source>
</evidence>
<evidence type="ECO:0000313" key="15">
    <source>
        <dbReference type="EMBL" id="RMT30577.1"/>
    </source>
</evidence>
<dbReference type="NCBIfam" id="NF007030">
    <property type="entry name" value="PRK09496.1-1"/>
    <property type="match status" value="1"/>
</dbReference>
<keyword evidence="7" id="KW-0677">Repeat</keyword>
<feature type="compositionally biased region" description="Low complexity" evidence="12">
    <location>
        <begin position="101"/>
        <end position="112"/>
    </location>
</feature>
<dbReference type="FunFam" id="3.30.70.1450:FF:000001">
    <property type="entry name" value="Trk system potassium transporter TrkA"/>
    <property type="match status" value="1"/>
</dbReference>
<dbReference type="SUPFAM" id="SSF51735">
    <property type="entry name" value="NAD(P)-binding Rossmann-fold domains"/>
    <property type="match status" value="2"/>
</dbReference>
<dbReference type="EMBL" id="RBTE01000178">
    <property type="protein sequence ID" value="RMT30577.1"/>
    <property type="molecule type" value="Genomic_DNA"/>
</dbReference>
<gene>
    <name evidence="15" type="ORF">ALP51_04929</name>
</gene>
<dbReference type="PANTHER" id="PTHR43833">
    <property type="entry name" value="POTASSIUM CHANNEL PROTEIN 2-RELATED-RELATED"/>
    <property type="match status" value="1"/>
</dbReference>
<sequence length="598" mass="65557">MVGRQAVPAHPARRAVLGDRRDSSSSGHQTDSSGRRHRRAGGLAGRAARCVVAYAAGRRHAGVRDLLDTADRKYRRHRGVSGAYLRGQRTGYRRAGRTATRRYQASPWSPAACPARRPRRFLLRQTDQDRGSRSRRRGSKQVKIIILGAGQVGGTLAEHLAGEANDITVVDTDGDRLRDLGDRLDIRTVQGKGSYPAVLRQAGADDADMLVAVTSSDEANMIACQVAHTLFHTPTKIARIREAAYLTRAGLFDKNAIPVDVLISPEQVVTNYIKRLIEYPGALQVIDFAEGKAQLVAVKAYYGGALVGQQLRQLRAHMPNVDTRIAAIYRRDRAILPHGDTVIEADDEVFFIAARADIRAVMGELRRLDENYKRIVIAGGGNIGERLAEAIESRYQVKIIEVNPARCRYLSEHLDSTVVLQGSSSDRDLLMEENINNTDLFLALTNDDEANIMSSLLAKRLGARKVMTLINNPAYVDLVQGGEIDVAVSPQLATIGTLLAHVRRGDIVSVHSLRRGAAEAIEIVAHGDPKSSKVVGRAIKDINLPTGTAIGAIIRDEQVLIAHDITVIESGDHVIMFLVDKKCIREVERLFQVGLSFF</sequence>
<dbReference type="InterPro" id="IPR003148">
    <property type="entry name" value="RCK_N"/>
</dbReference>
<evidence type="ECO:0000256" key="7">
    <source>
        <dbReference type="ARBA" id="ARBA00022737"/>
    </source>
</evidence>
<feature type="domain" description="RCK N-terminal" evidence="13">
    <location>
        <begin position="141"/>
        <end position="263"/>
    </location>
</feature>
<reference evidence="15 16" key="1">
    <citation type="submission" date="2018-08" db="EMBL/GenBank/DDBJ databases">
        <title>Recombination of ecologically and evolutionarily significant loci maintains genetic cohesion in the Pseudomonas syringae species complex.</title>
        <authorList>
            <person name="Dillon M."/>
            <person name="Thakur S."/>
            <person name="Almeida R.N.D."/>
            <person name="Weir B.S."/>
            <person name="Guttman D.S."/>
        </authorList>
    </citation>
    <scope>NUCLEOTIDE SEQUENCE [LARGE SCALE GENOMIC DNA]</scope>
    <source>
        <strain evidence="15 16">ICMP 13684</strain>
    </source>
</reference>
<keyword evidence="8" id="KW-0630">Potassium</keyword>
<dbReference type="FunFam" id="3.40.50.720:FF:000042">
    <property type="entry name" value="Trk system potassium transporter TrkA"/>
    <property type="match status" value="1"/>
</dbReference>
<dbReference type="FunFam" id="3.30.70.1450:FF:000002">
    <property type="entry name" value="Trk system potassium transporter TrkA"/>
    <property type="match status" value="1"/>
</dbReference>
<keyword evidence="4" id="KW-1003">Cell membrane</keyword>
<keyword evidence="10" id="KW-0406">Ion transport</keyword>
<keyword evidence="9" id="KW-0520">NAD</keyword>
<evidence type="ECO:0000256" key="8">
    <source>
        <dbReference type="ARBA" id="ARBA00022958"/>
    </source>
</evidence>
<dbReference type="NCBIfam" id="NF007039">
    <property type="entry name" value="PRK09496.3-2"/>
    <property type="match status" value="1"/>
</dbReference>
<evidence type="ECO:0000256" key="5">
    <source>
        <dbReference type="ARBA" id="ARBA00022519"/>
    </source>
</evidence>
<feature type="domain" description="RCK N-terminal" evidence="13">
    <location>
        <begin position="372"/>
        <end position="488"/>
    </location>
</feature>
<keyword evidence="3" id="KW-0813">Transport</keyword>
<comment type="subcellular location">
    <subcellularLocation>
        <location evidence="1">Cell inner membrane</location>
        <topology evidence="1">Peripheral membrane protein</topology>
        <orientation evidence="1">Cytoplasmic side</orientation>
    </subcellularLocation>
</comment>
<evidence type="ECO:0000256" key="12">
    <source>
        <dbReference type="SAM" id="MobiDB-lite"/>
    </source>
</evidence>
<evidence type="ECO:0000256" key="1">
    <source>
        <dbReference type="ARBA" id="ARBA00004515"/>
    </source>
</evidence>
<dbReference type="FunFam" id="3.40.50.720:FF:000027">
    <property type="entry name" value="Trk system potassium transporter TrkA"/>
    <property type="match status" value="1"/>
</dbReference>
<dbReference type="Gene3D" id="3.40.50.720">
    <property type="entry name" value="NAD(P)-binding Rossmann-like Domain"/>
    <property type="match status" value="2"/>
</dbReference>
<evidence type="ECO:0000313" key="16">
    <source>
        <dbReference type="Proteomes" id="UP000278180"/>
    </source>
</evidence>
<evidence type="ECO:0000256" key="11">
    <source>
        <dbReference type="ARBA" id="ARBA00023136"/>
    </source>
</evidence>
<dbReference type="InterPro" id="IPR036291">
    <property type="entry name" value="NAD(P)-bd_dom_sf"/>
</dbReference>
<protein>
    <recommendedName>
        <fullName evidence="2">Trk system potassium uptake protein TrkA</fullName>
    </recommendedName>
</protein>
<dbReference type="AlphaFoldDB" id="A0A3M5K558"/>
<evidence type="ECO:0000256" key="10">
    <source>
        <dbReference type="ARBA" id="ARBA00023065"/>
    </source>
</evidence>
<organism evidence="15 16">
    <name type="scientific">Pseudomonas savastanoi</name>
    <name type="common">Pseudomonas syringae pv. savastanoi</name>
    <dbReference type="NCBI Taxonomy" id="29438"/>
    <lineage>
        <taxon>Bacteria</taxon>
        <taxon>Pseudomonadati</taxon>
        <taxon>Pseudomonadota</taxon>
        <taxon>Gammaproteobacteria</taxon>
        <taxon>Pseudomonadales</taxon>
        <taxon>Pseudomonadaceae</taxon>
        <taxon>Pseudomonas</taxon>
    </lineage>
</organism>
<dbReference type="NCBIfam" id="NF007031">
    <property type="entry name" value="PRK09496.1-2"/>
    <property type="match status" value="1"/>
</dbReference>
<dbReference type="NCBIfam" id="NF007032">
    <property type="entry name" value="PRK09496.1-4"/>
    <property type="match status" value="1"/>
</dbReference>
<evidence type="ECO:0000256" key="4">
    <source>
        <dbReference type="ARBA" id="ARBA00022475"/>
    </source>
</evidence>
<keyword evidence="5" id="KW-0997">Cell inner membrane</keyword>
<name>A0A3M5K558_PSESS</name>
<dbReference type="PROSITE" id="PS51201">
    <property type="entry name" value="RCK_N"/>
    <property type="match status" value="2"/>
</dbReference>
<dbReference type="PRINTS" id="PR00335">
    <property type="entry name" value="KUPTAKETRKA"/>
</dbReference>
<accession>A0A3M5K558</accession>
<feature type="domain" description="RCK C-terminal" evidence="14">
    <location>
        <begin position="508"/>
        <end position="593"/>
    </location>
</feature>
<feature type="region of interest" description="Disordered" evidence="12">
    <location>
        <begin position="92"/>
        <end position="112"/>
    </location>
</feature>
<dbReference type="Pfam" id="PF02254">
    <property type="entry name" value="TrkA_N"/>
    <property type="match status" value="2"/>
</dbReference>
<dbReference type="PROSITE" id="PS51202">
    <property type="entry name" value="RCK_C"/>
    <property type="match status" value="2"/>
</dbReference>
<dbReference type="InterPro" id="IPR036721">
    <property type="entry name" value="RCK_C_sf"/>
</dbReference>
<dbReference type="InterPro" id="IPR006037">
    <property type="entry name" value="RCK_C"/>
</dbReference>
<feature type="domain" description="RCK C-terminal" evidence="14">
    <location>
        <begin position="283"/>
        <end position="367"/>
    </location>
</feature>
<dbReference type="InterPro" id="IPR050721">
    <property type="entry name" value="Trk_Ktr_HKT_K-transport"/>
</dbReference>
<dbReference type="Proteomes" id="UP000278180">
    <property type="component" value="Unassembled WGS sequence"/>
</dbReference>
<proteinExistence type="predicted"/>
<evidence type="ECO:0000256" key="3">
    <source>
        <dbReference type="ARBA" id="ARBA00022448"/>
    </source>
</evidence>
<keyword evidence="11" id="KW-0472">Membrane</keyword>
<evidence type="ECO:0000256" key="2">
    <source>
        <dbReference type="ARBA" id="ARBA00017378"/>
    </source>
</evidence>
<dbReference type="SUPFAM" id="SSF116726">
    <property type="entry name" value="TrkA C-terminal domain-like"/>
    <property type="match status" value="2"/>
</dbReference>
<dbReference type="Gene3D" id="3.30.70.1450">
    <property type="entry name" value="Regulator of K+ conductance, C-terminal domain"/>
    <property type="match status" value="2"/>
</dbReference>
<evidence type="ECO:0000256" key="9">
    <source>
        <dbReference type="ARBA" id="ARBA00023027"/>
    </source>
</evidence>
<evidence type="ECO:0000256" key="6">
    <source>
        <dbReference type="ARBA" id="ARBA00022538"/>
    </source>
</evidence>
<keyword evidence="6" id="KW-0633">Potassium transport</keyword>
<dbReference type="PANTHER" id="PTHR43833:SF5">
    <property type="entry name" value="TRK SYSTEM POTASSIUM UPTAKE PROTEIN TRKA"/>
    <property type="match status" value="1"/>
</dbReference>
<evidence type="ECO:0000259" key="13">
    <source>
        <dbReference type="PROSITE" id="PS51201"/>
    </source>
</evidence>
<dbReference type="GO" id="GO:0015079">
    <property type="term" value="F:potassium ion transmembrane transporter activity"/>
    <property type="evidence" value="ECO:0007669"/>
    <property type="project" value="InterPro"/>
</dbReference>
<feature type="region of interest" description="Disordered" evidence="12">
    <location>
        <begin position="1"/>
        <end position="43"/>
    </location>
</feature>
<dbReference type="InterPro" id="IPR006036">
    <property type="entry name" value="K_uptake_TrkA"/>
</dbReference>
<comment type="caution">
    <text evidence="15">The sequence shown here is derived from an EMBL/GenBank/DDBJ whole genome shotgun (WGS) entry which is preliminary data.</text>
</comment>
<dbReference type="Pfam" id="PF02080">
    <property type="entry name" value="TrkA_C"/>
    <property type="match status" value="2"/>
</dbReference>